<feature type="transmembrane region" description="Helical" evidence="5">
    <location>
        <begin position="388"/>
        <end position="409"/>
    </location>
</feature>
<feature type="transmembrane region" description="Helical" evidence="5">
    <location>
        <begin position="216"/>
        <end position="239"/>
    </location>
</feature>
<organism evidence="7 8">
    <name type="scientific">Asticcacaulis biprosthecium C19</name>
    <dbReference type="NCBI Taxonomy" id="715226"/>
    <lineage>
        <taxon>Bacteria</taxon>
        <taxon>Pseudomonadati</taxon>
        <taxon>Pseudomonadota</taxon>
        <taxon>Alphaproteobacteria</taxon>
        <taxon>Caulobacterales</taxon>
        <taxon>Caulobacteraceae</taxon>
        <taxon>Asticcacaulis</taxon>
    </lineage>
</organism>
<feature type="transmembrane region" description="Helical" evidence="5">
    <location>
        <begin position="302"/>
        <end position="323"/>
    </location>
</feature>
<feature type="transmembrane region" description="Helical" evidence="5">
    <location>
        <begin position="70"/>
        <end position="90"/>
    </location>
</feature>
<protein>
    <submittedName>
        <fullName evidence="7">Major Facilitator Superfamily protein</fullName>
    </submittedName>
</protein>
<dbReference type="GO" id="GO:0005886">
    <property type="term" value="C:plasma membrane"/>
    <property type="evidence" value="ECO:0007669"/>
    <property type="project" value="TreeGrafter"/>
</dbReference>
<dbReference type="HOGENOM" id="CLU_027408_0_3_5"/>
<evidence type="ECO:0000256" key="3">
    <source>
        <dbReference type="ARBA" id="ARBA00022989"/>
    </source>
</evidence>
<keyword evidence="3 5" id="KW-1133">Transmembrane helix</keyword>
<feature type="transmembrane region" description="Helical" evidence="5">
    <location>
        <begin position="96"/>
        <end position="114"/>
    </location>
</feature>
<evidence type="ECO:0000259" key="6">
    <source>
        <dbReference type="PROSITE" id="PS50850"/>
    </source>
</evidence>
<dbReference type="GO" id="GO:0015293">
    <property type="term" value="F:symporter activity"/>
    <property type="evidence" value="ECO:0007669"/>
    <property type="project" value="InterPro"/>
</dbReference>
<dbReference type="AlphaFoldDB" id="F4QQS8"/>
<dbReference type="InterPro" id="IPR020846">
    <property type="entry name" value="MFS_dom"/>
</dbReference>
<evidence type="ECO:0000256" key="4">
    <source>
        <dbReference type="ARBA" id="ARBA00023136"/>
    </source>
</evidence>
<keyword evidence="2 5" id="KW-0812">Transmembrane</keyword>
<dbReference type="InterPro" id="IPR036259">
    <property type="entry name" value="MFS_trans_sf"/>
</dbReference>
<reference evidence="8" key="1">
    <citation type="submission" date="2011-03" db="EMBL/GenBank/DDBJ databases">
        <title>Draft genome sequence of Brevundimonas diminuta.</title>
        <authorList>
            <person name="Brown P.J.B."/>
            <person name="Buechlein A."/>
            <person name="Hemmerich C."/>
            <person name="Brun Y.V."/>
        </authorList>
    </citation>
    <scope>NUCLEOTIDE SEQUENCE [LARGE SCALE GENOMIC DNA]</scope>
    <source>
        <strain evidence="8">C19</strain>
    </source>
</reference>
<evidence type="ECO:0000256" key="2">
    <source>
        <dbReference type="ARBA" id="ARBA00022692"/>
    </source>
</evidence>
<proteinExistence type="inferred from homology"/>
<name>F4QQS8_9CAUL</name>
<feature type="transmembrane region" description="Helical" evidence="5">
    <location>
        <begin position="251"/>
        <end position="271"/>
    </location>
</feature>
<feature type="domain" description="Major facilitator superfamily (MFS) profile" evidence="6">
    <location>
        <begin position="213"/>
        <end position="432"/>
    </location>
</feature>
<feature type="transmembrane region" description="Helical" evidence="5">
    <location>
        <begin position="167"/>
        <end position="188"/>
    </location>
</feature>
<evidence type="ECO:0000313" key="8">
    <source>
        <dbReference type="Proteomes" id="UP000006512"/>
    </source>
</evidence>
<feature type="transmembrane region" description="Helical" evidence="5">
    <location>
        <begin position="278"/>
        <end position="296"/>
    </location>
</feature>
<feature type="transmembrane region" description="Helical" evidence="5">
    <location>
        <begin position="30"/>
        <end position="50"/>
    </location>
</feature>
<sequence length="432" mass="47302">MLAFIGPCVPFAALGLPLVAILPEYYGTQLQLGASVGLIFLLVRCCDILIDPPLGYWMDRTRTKFGRFKLWMLMCLPVLFVSAGFIFLAGKGVNELYLGLWLLVLYIGFSMAALSQSSWGSVLSTDYNERSRIFAWWQVGNIIGIIFAAIIPVAAQHIGYSYNVGVQAVGIFIMITLPISIGTAFMIVPEKVSNAATHDLHLGHYFDMWKRRNVRCILWADLFMGLAPGIMGALLFYFFEQVKHLTRMEASIAMLLYFVGGIVGAPIWVIASKKFNKHATLIVSSLIFAVLYGAMYFAPKDNFVACATMTFLNGIPYAASLLLTRALMADIGDEVMSETGHDHKGTLMAILSATTKLGYAVSAATITLVGALGFNVKEPSASPAESLVWVEALFIGLPVIFLILGALVMKNYDLTPQKHAEVVARLKEKGLV</sequence>
<dbReference type="EMBL" id="GL883079">
    <property type="protein sequence ID" value="EGF90565.1"/>
    <property type="molecule type" value="Genomic_DNA"/>
</dbReference>
<dbReference type="STRING" id="715226.ABI_35890"/>
<gene>
    <name evidence="7" type="ORF">ABI_35890</name>
</gene>
<accession>F4QQS8</accession>
<keyword evidence="8" id="KW-1185">Reference proteome</keyword>
<comment type="similarity">
    <text evidence="1">Belongs to the sodium:galactoside symporter (TC 2.A.2) family.</text>
</comment>
<dbReference type="Gene3D" id="1.20.1250.20">
    <property type="entry name" value="MFS general substrate transporter like domains"/>
    <property type="match status" value="2"/>
</dbReference>
<dbReference type="Proteomes" id="UP000006512">
    <property type="component" value="Unassembled WGS sequence"/>
</dbReference>
<dbReference type="SUPFAM" id="SSF103473">
    <property type="entry name" value="MFS general substrate transporter"/>
    <property type="match status" value="1"/>
</dbReference>
<dbReference type="PANTHER" id="PTHR11328:SF24">
    <property type="entry name" value="MAJOR FACILITATOR SUPERFAMILY (MFS) PROFILE DOMAIN-CONTAINING PROTEIN"/>
    <property type="match status" value="1"/>
</dbReference>
<dbReference type="InterPro" id="IPR039672">
    <property type="entry name" value="MFS_2"/>
</dbReference>
<feature type="transmembrane region" description="Helical" evidence="5">
    <location>
        <begin position="134"/>
        <end position="155"/>
    </location>
</feature>
<feature type="transmembrane region" description="Helical" evidence="5">
    <location>
        <begin position="357"/>
        <end position="376"/>
    </location>
</feature>
<evidence type="ECO:0000256" key="5">
    <source>
        <dbReference type="SAM" id="Phobius"/>
    </source>
</evidence>
<dbReference type="PROSITE" id="PS50850">
    <property type="entry name" value="MFS"/>
    <property type="match status" value="1"/>
</dbReference>
<dbReference type="GO" id="GO:0008643">
    <property type="term" value="P:carbohydrate transport"/>
    <property type="evidence" value="ECO:0007669"/>
    <property type="project" value="InterPro"/>
</dbReference>
<dbReference type="Pfam" id="PF13347">
    <property type="entry name" value="MFS_2"/>
    <property type="match status" value="1"/>
</dbReference>
<dbReference type="eggNOG" id="COG2211">
    <property type="taxonomic scope" value="Bacteria"/>
</dbReference>
<keyword evidence="4 5" id="KW-0472">Membrane</keyword>
<dbReference type="PANTHER" id="PTHR11328">
    <property type="entry name" value="MAJOR FACILITATOR SUPERFAMILY DOMAIN-CONTAINING PROTEIN"/>
    <property type="match status" value="1"/>
</dbReference>
<evidence type="ECO:0000313" key="7">
    <source>
        <dbReference type="EMBL" id="EGF90565.1"/>
    </source>
</evidence>
<evidence type="ECO:0000256" key="1">
    <source>
        <dbReference type="ARBA" id="ARBA00009617"/>
    </source>
</evidence>